<dbReference type="PATRIC" id="fig|224013.5.peg.6205"/>
<proteinExistence type="predicted"/>
<reference evidence="2" key="1">
    <citation type="submission" date="2015-07" db="EMBL/GenBank/DDBJ databases">
        <title>Genome Of Nitrogen-Fixing Cyanobacterium Nostoc piscinale CENA21 From Solimoes/Amazon River Floodplain Sediments And Comparative Genomics To Uncover Biosynthetic Natural Products Potential.</title>
        <authorList>
            <person name="Leao T.F."/>
            <person name="Leao P.N."/>
            <person name="Guimaraes P.I."/>
            <person name="de Melo A.G.C."/>
            <person name="Ramos R.T.J."/>
            <person name="Silva A."/>
            <person name="Fiore M.F."/>
            <person name="Schneider M.P.C."/>
        </authorList>
    </citation>
    <scope>NUCLEOTIDE SEQUENCE [LARGE SCALE GENOMIC DNA]</scope>
    <source>
        <strain evidence="2">CENA21</strain>
    </source>
</reference>
<dbReference type="Proteomes" id="UP000062645">
    <property type="component" value="Chromosome"/>
</dbReference>
<keyword evidence="2" id="KW-1185">Reference proteome</keyword>
<sequence>MNAASRTSYVGNWRKRFGAKFCIIVGLIMQPGSIRQEQYIYLNLYLFFVISTPKYSNLKPYTPATEVVATGTKSAYAERKTLVLWSDVTKISL</sequence>
<evidence type="ECO:0000313" key="2">
    <source>
        <dbReference type="Proteomes" id="UP000062645"/>
    </source>
</evidence>
<name>A0A0M3V6I3_9NOSO</name>
<reference evidence="1 2" key="2">
    <citation type="journal article" date="2016" name="Genome Announc.">
        <title>Draft Genome Sequence of the N2-Fixing Cyanobacterium Nostoc piscinale CENA21, Isolated from the Brazilian Amazon Floodplain.</title>
        <authorList>
            <person name="Leao T."/>
            <person name="Guimaraes P.I."/>
            <person name="de Melo A.G."/>
            <person name="Ramos R.T."/>
            <person name="Leao P.N."/>
            <person name="Silva A."/>
            <person name="Fiore M.F."/>
            <person name="Schneider M.P."/>
        </authorList>
    </citation>
    <scope>NUCLEOTIDE SEQUENCE [LARGE SCALE GENOMIC DNA]</scope>
    <source>
        <strain evidence="1 2">CENA21</strain>
    </source>
</reference>
<dbReference type="KEGG" id="npz:ACX27_25895"/>
<dbReference type="EMBL" id="CP012036">
    <property type="protein sequence ID" value="ALF55487.1"/>
    <property type="molecule type" value="Genomic_DNA"/>
</dbReference>
<evidence type="ECO:0000313" key="1">
    <source>
        <dbReference type="EMBL" id="ALF55487.1"/>
    </source>
</evidence>
<organism evidence="1 2">
    <name type="scientific">Nostoc piscinale CENA21</name>
    <dbReference type="NCBI Taxonomy" id="224013"/>
    <lineage>
        <taxon>Bacteria</taxon>
        <taxon>Bacillati</taxon>
        <taxon>Cyanobacteriota</taxon>
        <taxon>Cyanophyceae</taxon>
        <taxon>Nostocales</taxon>
        <taxon>Nostocaceae</taxon>
        <taxon>Nostoc</taxon>
    </lineage>
</organism>
<protein>
    <submittedName>
        <fullName evidence="1">Uncharacterized protein</fullName>
    </submittedName>
</protein>
<dbReference type="AlphaFoldDB" id="A0A0M3V6I3"/>
<gene>
    <name evidence="1" type="ORF">ACX27_25895</name>
</gene>
<accession>A0A0M3V6I3</accession>